<accession>A0AA88EA81</accession>
<keyword evidence="2" id="KW-1185">Reference proteome</keyword>
<organism evidence="1 2">
    <name type="scientific">Ficus carica</name>
    <name type="common">Common fig</name>
    <dbReference type="NCBI Taxonomy" id="3494"/>
    <lineage>
        <taxon>Eukaryota</taxon>
        <taxon>Viridiplantae</taxon>
        <taxon>Streptophyta</taxon>
        <taxon>Embryophyta</taxon>
        <taxon>Tracheophyta</taxon>
        <taxon>Spermatophyta</taxon>
        <taxon>Magnoliopsida</taxon>
        <taxon>eudicotyledons</taxon>
        <taxon>Gunneridae</taxon>
        <taxon>Pentapetalae</taxon>
        <taxon>rosids</taxon>
        <taxon>fabids</taxon>
        <taxon>Rosales</taxon>
        <taxon>Moraceae</taxon>
        <taxon>Ficeae</taxon>
        <taxon>Ficus</taxon>
    </lineage>
</organism>
<gene>
    <name evidence="1" type="ORF">TIFTF001_053335</name>
</gene>
<evidence type="ECO:0000313" key="2">
    <source>
        <dbReference type="Proteomes" id="UP001187192"/>
    </source>
</evidence>
<dbReference type="EMBL" id="BTGU01012516">
    <property type="protein sequence ID" value="GMN70992.1"/>
    <property type="molecule type" value="Genomic_DNA"/>
</dbReference>
<proteinExistence type="predicted"/>
<comment type="caution">
    <text evidence="1">The sequence shown here is derived from an EMBL/GenBank/DDBJ whole genome shotgun (WGS) entry which is preliminary data.</text>
</comment>
<sequence>MSMIDAATEKVVFFDASILLLGVVEDIRGVVEMQTVGNDTALTKYFHVCSRLDKIVKEHGVRSDCTAIIRAIQLQADKISKESIRVFMNRQ</sequence>
<dbReference type="AlphaFoldDB" id="A0AA88EA81"/>
<protein>
    <submittedName>
        <fullName evidence="1">Uncharacterized protein</fullName>
    </submittedName>
</protein>
<dbReference type="Proteomes" id="UP001187192">
    <property type="component" value="Unassembled WGS sequence"/>
</dbReference>
<evidence type="ECO:0000313" key="1">
    <source>
        <dbReference type="EMBL" id="GMN70992.1"/>
    </source>
</evidence>
<reference evidence="1" key="1">
    <citation type="submission" date="2023-07" db="EMBL/GenBank/DDBJ databases">
        <title>draft genome sequence of fig (Ficus carica).</title>
        <authorList>
            <person name="Takahashi T."/>
            <person name="Nishimura K."/>
        </authorList>
    </citation>
    <scope>NUCLEOTIDE SEQUENCE</scope>
</reference>
<name>A0AA88EA81_FICCA</name>